<dbReference type="InterPro" id="IPR050117">
    <property type="entry name" value="MAPK"/>
</dbReference>
<comment type="caution">
    <text evidence="5">The sequence shown here is derived from an EMBL/GenBank/DDBJ whole genome shotgun (WGS) entry which is preliminary data.</text>
</comment>
<proteinExistence type="predicted"/>
<evidence type="ECO:0000313" key="6">
    <source>
        <dbReference type="Proteomes" id="UP000244073"/>
    </source>
</evidence>
<evidence type="ECO:0000256" key="2">
    <source>
        <dbReference type="ARBA" id="ARBA00022741"/>
    </source>
</evidence>
<sequence length="351" mass="40421">MFFARLSQSRISHFRRGISQHYVMPSISQASKEPLSPGTMLKSDSGQTYKVEEVLADQRKPLLCVYRASSEGKNYIMKNMIQGEFEYQLKLQKALSTCPNVRAVVDTIQELEVFIYPFLSRDLLHLSQRKLSKATRRYILRCALRGIADMHHMNVLHNDIKPNNILVDYEESPGVGMIIKNVQISDLEDTVIVPPGKWLTGPLCGNAIWRSTESWCRSRQNQASDVFSFGIMMIYVMVNEMVFRVRDDELNSANSWRHILCRHISYFADEDGLNGLLGHIGEENPFYERLLDLANSFGHGNPRQPFQHWSYVEPELRDLVGKMTHLDPTKRITAREALQHQWFSETVTGDL</sequence>
<accession>A0A2T5M3M6</accession>
<evidence type="ECO:0000256" key="3">
    <source>
        <dbReference type="ARBA" id="ARBA00022840"/>
    </source>
</evidence>
<keyword evidence="2" id="KW-0547">Nucleotide-binding</keyword>
<dbReference type="RefSeq" id="XP_040754508.1">
    <property type="nucleotide sequence ID" value="XM_040896787.1"/>
</dbReference>
<organism evidence="5 6">
    <name type="scientific">Aspergillus ochraceoroseus IBT 24754</name>
    <dbReference type="NCBI Taxonomy" id="1392256"/>
    <lineage>
        <taxon>Eukaryota</taxon>
        <taxon>Fungi</taxon>
        <taxon>Dikarya</taxon>
        <taxon>Ascomycota</taxon>
        <taxon>Pezizomycotina</taxon>
        <taxon>Eurotiomycetes</taxon>
        <taxon>Eurotiomycetidae</taxon>
        <taxon>Eurotiales</taxon>
        <taxon>Aspergillaceae</taxon>
        <taxon>Aspergillus</taxon>
        <taxon>Aspergillus subgen. Nidulantes</taxon>
    </lineage>
</organism>
<evidence type="ECO:0000313" key="5">
    <source>
        <dbReference type="EMBL" id="PTU23116.1"/>
    </source>
</evidence>
<reference evidence="5 6" key="1">
    <citation type="journal article" date="2018" name="Proc. Natl. Acad. Sci. U.S.A.">
        <title>Linking secondary metabolites to gene clusters through genome sequencing of six diverse Aspergillus species.</title>
        <authorList>
            <person name="Kaerboelling I."/>
            <person name="Vesth T.C."/>
            <person name="Frisvad J.C."/>
            <person name="Nybo J.L."/>
            <person name="Theobald S."/>
            <person name="Kuo A."/>
            <person name="Bowyer P."/>
            <person name="Matsuda Y."/>
            <person name="Mondo S."/>
            <person name="Lyhne E.K."/>
            <person name="Kogle M.E."/>
            <person name="Clum A."/>
            <person name="Lipzen A."/>
            <person name="Salamov A."/>
            <person name="Ngan C.Y."/>
            <person name="Daum C."/>
            <person name="Chiniquy J."/>
            <person name="Barry K."/>
            <person name="LaButti K."/>
            <person name="Haridas S."/>
            <person name="Simmons B.A."/>
            <person name="Magnuson J.K."/>
            <person name="Mortensen U.H."/>
            <person name="Larsen T.O."/>
            <person name="Grigoriev I.V."/>
            <person name="Baker S.E."/>
            <person name="Andersen M.R."/>
        </authorList>
    </citation>
    <scope>NUCLEOTIDE SEQUENCE [LARGE SCALE GENOMIC DNA]</scope>
    <source>
        <strain evidence="5 6">IBT 24754</strain>
    </source>
</reference>
<dbReference type="Proteomes" id="UP000244073">
    <property type="component" value="Unassembled WGS sequence"/>
</dbReference>
<dbReference type="AlphaFoldDB" id="A0A2T5M3M6"/>
<keyword evidence="1" id="KW-0808">Transferase</keyword>
<dbReference type="SUPFAM" id="SSF56112">
    <property type="entry name" value="Protein kinase-like (PK-like)"/>
    <property type="match status" value="1"/>
</dbReference>
<name>A0A2T5M3M6_9EURO</name>
<keyword evidence="1" id="KW-0723">Serine/threonine-protein kinase</keyword>
<keyword evidence="1" id="KW-0418">Kinase</keyword>
<feature type="domain" description="Protein kinase" evidence="4">
    <location>
        <begin position="1"/>
        <end position="343"/>
    </location>
</feature>
<dbReference type="Gene3D" id="1.10.510.10">
    <property type="entry name" value="Transferase(Phosphotransferase) domain 1"/>
    <property type="match status" value="1"/>
</dbReference>
<protein>
    <recommendedName>
        <fullName evidence="4">Protein kinase domain-containing protein</fullName>
    </recommendedName>
</protein>
<dbReference type="OrthoDB" id="4062651at2759"/>
<dbReference type="SMART" id="SM00220">
    <property type="entry name" value="S_TKc"/>
    <property type="match status" value="1"/>
</dbReference>
<dbReference type="InterPro" id="IPR011009">
    <property type="entry name" value="Kinase-like_dom_sf"/>
</dbReference>
<dbReference type="PROSITE" id="PS50011">
    <property type="entry name" value="PROTEIN_KINASE_DOM"/>
    <property type="match status" value="1"/>
</dbReference>
<dbReference type="GeneID" id="63813669"/>
<dbReference type="GO" id="GO:0005524">
    <property type="term" value="F:ATP binding"/>
    <property type="evidence" value="ECO:0007669"/>
    <property type="project" value="UniProtKB-KW"/>
</dbReference>
<keyword evidence="3" id="KW-0067">ATP-binding</keyword>
<evidence type="ECO:0000256" key="1">
    <source>
        <dbReference type="ARBA" id="ARBA00022527"/>
    </source>
</evidence>
<dbReference type="EMBL" id="MSFN02000002">
    <property type="protein sequence ID" value="PTU23116.1"/>
    <property type="molecule type" value="Genomic_DNA"/>
</dbReference>
<dbReference type="InterPro" id="IPR000719">
    <property type="entry name" value="Prot_kinase_dom"/>
</dbReference>
<gene>
    <name evidence="5" type="ORF">P175DRAFT_0499670</name>
</gene>
<dbReference type="VEuPathDB" id="FungiDB:P175DRAFT_0499670"/>
<dbReference type="GO" id="GO:0004674">
    <property type="term" value="F:protein serine/threonine kinase activity"/>
    <property type="evidence" value="ECO:0007669"/>
    <property type="project" value="UniProtKB-KW"/>
</dbReference>
<dbReference type="InterPro" id="IPR008271">
    <property type="entry name" value="Ser/Thr_kinase_AS"/>
</dbReference>
<evidence type="ECO:0000259" key="4">
    <source>
        <dbReference type="PROSITE" id="PS50011"/>
    </source>
</evidence>
<dbReference type="PANTHER" id="PTHR24055">
    <property type="entry name" value="MITOGEN-ACTIVATED PROTEIN KINASE"/>
    <property type="match status" value="1"/>
</dbReference>
<dbReference type="PROSITE" id="PS00108">
    <property type="entry name" value="PROTEIN_KINASE_ST"/>
    <property type="match status" value="1"/>
</dbReference>
<dbReference type="Pfam" id="PF00069">
    <property type="entry name" value="Pkinase"/>
    <property type="match status" value="1"/>
</dbReference>